<dbReference type="EMBL" id="WHOD01000082">
    <property type="protein sequence ID" value="NOU95796.1"/>
    <property type="molecule type" value="Genomic_DNA"/>
</dbReference>
<dbReference type="AlphaFoldDB" id="A0A972K1K2"/>
<proteinExistence type="predicted"/>
<sequence>MITQWRFWMKKFIIGLSCGLIISICNIAYASESIKAILFPVKYTFNGTERKLPSNYKTLNIDGDTYVPTRFLAENMGSYVAYDEAAKTINVQFPSLLEVKSDVHSNNENDIFTLSLFSDKTSYKKNEFMNIWANLRYKGNSDLDIEHTGQITSFYIKDEKGNRGDLGRTFAVFPSVLKPGVEHKKNFPLWLLQQYNFDYHNFDNRIEDTRLFPTTLPSGTYKIGVEARYILNHAYKDEITLKTEIEITVE</sequence>
<dbReference type="SUPFAM" id="SSF55383">
    <property type="entry name" value="Copper amine oxidase, domain N"/>
    <property type="match status" value="1"/>
</dbReference>
<gene>
    <name evidence="2" type="ORF">GC093_21590</name>
</gene>
<accession>A0A972K1K2</accession>
<keyword evidence="3" id="KW-1185">Reference proteome</keyword>
<reference evidence="2" key="1">
    <citation type="submission" date="2019-10" db="EMBL/GenBank/DDBJ databases">
        <title>Description of Paenibacillus glebae sp. nov.</title>
        <authorList>
            <person name="Carlier A."/>
            <person name="Qi S."/>
        </authorList>
    </citation>
    <scope>NUCLEOTIDE SEQUENCE</scope>
    <source>
        <strain evidence="2">LMG 31456</strain>
    </source>
</reference>
<feature type="domain" description="Copper amine oxidase-like N-terminal" evidence="1">
    <location>
        <begin position="33"/>
        <end position="90"/>
    </location>
</feature>
<name>A0A972K1K2_9BACL</name>
<organism evidence="2 3">
    <name type="scientific">Paenibacillus foliorum</name>
    <dbReference type="NCBI Taxonomy" id="2654974"/>
    <lineage>
        <taxon>Bacteria</taxon>
        <taxon>Bacillati</taxon>
        <taxon>Bacillota</taxon>
        <taxon>Bacilli</taxon>
        <taxon>Bacillales</taxon>
        <taxon>Paenibacillaceae</taxon>
        <taxon>Paenibacillus</taxon>
    </lineage>
</organism>
<dbReference type="Pfam" id="PF07833">
    <property type="entry name" value="Cu_amine_oxidN1"/>
    <property type="match status" value="1"/>
</dbReference>
<evidence type="ECO:0000313" key="3">
    <source>
        <dbReference type="Proteomes" id="UP000641588"/>
    </source>
</evidence>
<dbReference type="InterPro" id="IPR036582">
    <property type="entry name" value="Mao_N_sf"/>
</dbReference>
<evidence type="ECO:0000313" key="2">
    <source>
        <dbReference type="EMBL" id="NOU95796.1"/>
    </source>
</evidence>
<evidence type="ECO:0000259" key="1">
    <source>
        <dbReference type="Pfam" id="PF07833"/>
    </source>
</evidence>
<protein>
    <recommendedName>
        <fullName evidence="1">Copper amine oxidase-like N-terminal domain-containing protein</fullName>
    </recommendedName>
</protein>
<dbReference type="InterPro" id="IPR012854">
    <property type="entry name" value="Cu_amine_oxidase-like_N"/>
</dbReference>
<comment type="caution">
    <text evidence="2">The sequence shown here is derived from an EMBL/GenBank/DDBJ whole genome shotgun (WGS) entry which is preliminary data.</text>
</comment>
<dbReference type="Proteomes" id="UP000641588">
    <property type="component" value="Unassembled WGS sequence"/>
</dbReference>